<dbReference type="GeneID" id="37013704"/>
<evidence type="ECO:0000256" key="1">
    <source>
        <dbReference type="SAM" id="MobiDB-lite"/>
    </source>
</evidence>
<dbReference type="OrthoDB" id="5277092at2759"/>
<dbReference type="EMBL" id="KZ819323">
    <property type="protein sequence ID" value="PWN22380.1"/>
    <property type="molecule type" value="Genomic_DNA"/>
</dbReference>
<evidence type="ECO:0000313" key="2">
    <source>
        <dbReference type="EMBL" id="PWN22380.1"/>
    </source>
</evidence>
<evidence type="ECO:0000313" key="3">
    <source>
        <dbReference type="Proteomes" id="UP000245942"/>
    </source>
</evidence>
<protein>
    <submittedName>
        <fullName evidence="2">Uncharacterized protein</fullName>
    </submittedName>
</protein>
<keyword evidence="3" id="KW-1185">Reference proteome</keyword>
<feature type="compositionally biased region" description="Polar residues" evidence="1">
    <location>
        <begin position="1"/>
        <end position="10"/>
    </location>
</feature>
<name>A0A316UAY0_9BASI</name>
<sequence length="97" mass="10724">MSGGRSSNMLPKNDSPAHKSVAEFVRAGGARDRFTFDGNRGEQQAKLCRILPDGRQQCMDVALESKDLFAAMQSLNFFCQLPQDPAKTHINCEPIPQ</sequence>
<dbReference type="Proteomes" id="UP000245942">
    <property type="component" value="Unassembled WGS sequence"/>
</dbReference>
<proteinExistence type="predicted"/>
<dbReference type="RefSeq" id="XP_025349540.1">
    <property type="nucleotide sequence ID" value="XM_025491970.1"/>
</dbReference>
<organism evidence="2 3">
    <name type="scientific">Pseudomicrostroma glucosiphilum</name>
    <dbReference type="NCBI Taxonomy" id="1684307"/>
    <lineage>
        <taxon>Eukaryota</taxon>
        <taxon>Fungi</taxon>
        <taxon>Dikarya</taxon>
        <taxon>Basidiomycota</taxon>
        <taxon>Ustilaginomycotina</taxon>
        <taxon>Exobasidiomycetes</taxon>
        <taxon>Microstromatales</taxon>
        <taxon>Microstromatales incertae sedis</taxon>
        <taxon>Pseudomicrostroma</taxon>
    </lineage>
</organism>
<feature type="region of interest" description="Disordered" evidence="1">
    <location>
        <begin position="1"/>
        <end position="20"/>
    </location>
</feature>
<reference evidence="2 3" key="1">
    <citation type="journal article" date="2018" name="Mol. Biol. Evol.">
        <title>Broad Genomic Sampling Reveals a Smut Pathogenic Ancestry of the Fungal Clade Ustilaginomycotina.</title>
        <authorList>
            <person name="Kijpornyongpan T."/>
            <person name="Mondo S.J."/>
            <person name="Barry K."/>
            <person name="Sandor L."/>
            <person name="Lee J."/>
            <person name="Lipzen A."/>
            <person name="Pangilinan J."/>
            <person name="LaButti K."/>
            <person name="Hainaut M."/>
            <person name="Henrissat B."/>
            <person name="Grigoriev I.V."/>
            <person name="Spatafora J.W."/>
            <person name="Aime M.C."/>
        </authorList>
    </citation>
    <scope>NUCLEOTIDE SEQUENCE [LARGE SCALE GENOMIC DNA]</scope>
    <source>
        <strain evidence="2 3">MCA 4718</strain>
    </source>
</reference>
<accession>A0A316UAY0</accession>
<gene>
    <name evidence="2" type="ORF">BCV69DRAFT_281382</name>
</gene>
<dbReference type="AlphaFoldDB" id="A0A316UAY0"/>